<organism evidence="10 11">
    <name type="scientific">Eubacterium ramulus</name>
    <dbReference type="NCBI Taxonomy" id="39490"/>
    <lineage>
        <taxon>Bacteria</taxon>
        <taxon>Bacillati</taxon>
        <taxon>Bacillota</taxon>
        <taxon>Clostridia</taxon>
        <taxon>Eubacteriales</taxon>
        <taxon>Eubacteriaceae</taxon>
        <taxon>Eubacterium</taxon>
    </lineage>
</organism>
<keyword evidence="6 9" id="KW-0819">tRNA processing</keyword>
<dbReference type="RefSeq" id="WP_109217006.1">
    <property type="nucleotide sequence ID" value="NZ_CABMEW010000001.1"/>
</dbReference>
<dbReference type="AlphaFoldDB" id="A0A2V1JNM8"/>
<evidence type="ECO:0000256" key="3">
    <source>
        <dbReference type="ARBA" id="ARBA00022603"/>
    </source>
</evidence>
<dbReference type="NCBIfam" id="NF001080">
    <property type="entry name" value="PRK00121.2-2"/>
    <property type="match status" value="1"/>
</dbReference>
<accession>A0A2V1JNM8</accession>
<reference evidence="10 11" key="1">
    <citation type="submission" date="2014-09" db="EMBL/GenBank/DDBJ databases">
        <title>Butyrate-producing bacteria isolated from human gut.</title>
        <authorList>
            <person name="Zhang Q."/>
            <person name="Zhao L."/>
        </authorList>
    </citation>
    <scope>NUCLEOTIDE SEQUENCE [LARGE SCALE GENOMIC DNA]</scope>
    <source>
        <strain evidence="10 11">21</strain>
    </source>
</reference>
<dbReference type="Pfam" id="PF02390">
    <property type="entry name" value="Methyltransf_4"/>
    <property type="match status" value="1"/>
</dbReference>
<name>A0A2V1JNM8_EUBRA</name>
<dbReference type="InterPro" id="IPR003358">
    <property type="entry name" value="tRNA_(Gua-N-7)_MeTrfase_Trmb"/>
</dbReference>
<dbReference type="InterPro" id="IPR055361">
    <property type="entry name" value="tRNA_methyltr_TrmB_bact"/>
</dbReference>
<protein>
    <recommendedName>
        <fullName evidence="9">tRNA (guanine-N(7)-)-methyltransferase</fullName>
        <ecNumber evidence="9">2.1.1.33</ecNumber>
    </recommendedName>
    <alternativeName>
        <fullName evidence="9">tRNA (guanine(46)-N(7))-methyltransferase</fullName>
    </alternativeName>
    <alternativeName>
        <fullName evidence="9">tRNA(m7G46)-methyltransferase</fullName>
    </alternativeName>
</protein>
<feature type="binding site" evidence="9">
    <location>
        <position position="119"/>
    </location>
    <ligand>
        <name>S-adenosyl-L-methionine</name>
        <dbReference type="ChEBI" id="CHEBI:59789"/>
    </ligand>
</feature>
<feature type="binding site" evidence="9">
    <location>
        <position position="155"/>
    </location>
    <ligand>
        <name>substrate</name>
    </ligand>
</feature>
<dbReference type="HAMAP" id="MF_01057">
    <property type="entry name" value="tRNA_methyltr_TrmB"/>
    <property type="match status" value="1"/>
</dbReference>
<comment type="similarity">
    <text evidence="8 9">Belongs to the class I-like SAM-binding methyltransferase superfamily. TrmB family.</text>
</comment>
<feature type="binding site" evidence="9">
    <location>
        <position position="43"/>
    </location>
    <ligand>
        <name>S-adenosyl-L-methionine</name>
        <dbReference type="ChEBI" id="CHEBI:59789"/>
    </ligand>
</feature>
<sequence length="214" mass="24831">MRLRNVPGSRETIADHPLCFLEEDPQAGNWHTIFGNDNPIRIEVGMGKGQFITTLAQQNPNINYIGIEKYSSVLVRALEKTDAMETQPENLRFIRMDAENICNMFAKHEVDGIYLNFSDPWPKDRHAKRRLTSQTFLGRYDKILKPEGHVEFKTDNKDLFQFSLEQVEPAGWHLDAFTWDLHHDETLNQGNVMTEYEQKFSSMGNPICKMIISR</sequence>
<dbReference type="Proteomes" id="UP000245288">
    <property type="component" value="Unassembled WGS sequence"/>
</dbReference>
<dbReference type="NCBIfam" id="TIGR00091">
    <property type="entry name" value="tRNA (guanosine(46)-N7)-methyltransferase TrmB"/>
    <property type="match status" value="1"/>
</dbReference>
<keyword evidence="11" id="KW-1185">Reference proteome</keyword>
<dbReference type="SUPFAM" id="SSF53335">
    <property type="entry name" value="S-adenosyl-L-methionine-dependent methyltransferases"/>
    <property type="match status" value="1"/>
</dbReference>
<dbReference type="PROSITE" id="PS51625">
    <property type="entry name" value="SAM_MT_TRMB"/>
    <property type="match status" value="1"/>
</dbReference>
<dbReference type="FunFam" id="3.40.50.150:FF:000035">
    <property type="entry name" value="tRNA (guanine-N(7)-)-methyltransferase"/>
    <property type="match status" value="1"/>
</dbReference>
<evidence type="ECO:0000256" key="8">
    <source>
        <dbReference type="ARBA" id="ARBA00060767"/>
    </source>
</evidence>
<keyword evidence="5 9" id="KW-0949">S-adenosyl-L-methionine</keyword>
<evidence type="ECO:0000256" key="1">
    <source>
        <dbReference type="ARBA" id="ARBA00000142"/>
    </source>
</evidence>
<dbReference type="InterPro" id="IPR029063">
    <property type="entry name" value="SAM-dependent_MTases_sf"/>
</dbReference>
<evidence type="ECO:0000313" key="11">
    <source>
        <dbReference type="Proteomes" id="UP000245288"/>
    </source>
</evidence>
<dbReference type="Gene3D" id="3.40.50.150">
    <property type="entry name" value="Vaccinia Virus protein VP39"/>
    <property type="match status" value="1"/>
</dbReference>
<feature type="binding site" evidence="9">
    <location>
        <position position="68"/>
    </location>
    <ligand>
        <name>S-adenosyl-L-methionine</name>
        <dbReference type="ChEBI" id="CHEBI:59789"/>
    </ligand>
</feature>
<keyword evidence="3 9" id="KW-0489">Methyltransferase</keyword>
<comment type="pathway">
    <text evidence="7 9">tRNA modification; N(7)-methylguanine-tRNA biosynthesis.</text>
</comment>
<evidence type="ECO:0000313" key="10">
    <source>
        <dbReference type="EMBL" id="PWE85274.1"/>
    </source>
</evidence>
<dbReference type="GO" id="GO:0008176">
    <property type="term" value="F:tRNA (guanine(46)-N7)-methyltransferase activity"/>
    <property type="evidence" value="ECO:0007669"/>
    <property type="project" value="UniProtKB-UniRule"/>
</dbReference>
<proteinExistence type="inferred from homology"/>
<comment type="catalytic activity">
    <reaction evidence="1 9">
        <text>guanosine(46) in tRNA + S-adenosyl-L-methionine = N(7)-methylguanosine(46) in tRNA + S-adenosyl-L-homocysteine</text>
        <dbReference type="Rhea" id="RHEA:42708"/>
        <dbReference type="Rhea" id="RHEA-COMP:10188"/>
        <dbReference type="Rhea" id="RHEA-COMP:10189"/>
        <dbReference type="ChEBI" id="CHEBI:57856"/>
        <dbReference type="ChEBI" id="CHEBI:59789"/>
        <dbReference type="ChEBI" id="CHEBI:74269"/>
        <dbReference type="ChEBI" id="CHEBI:74480"/>
        <dbReference type="EC" id="2.1.1.33"/>
    </reaction>
</comment>
<evidence type="ECO:0000256" key="2">
    <source>
        <dbReference type="ARBA" id="ARBA00003015"/>
    </source>
</evidence>
<dbReference type="OrthoDB" id="9802090at2"/>
<dbReference type="EMBL" id="JRFU01000247">
    <property type="protein sequence ID" value="PWE85274.1"/>
    <property type="molecule type" value="Genomic_DNA"/>
</dbReference>
<evidence type="ECO:0000256" key="9">
    <source>
        <dbReference type="HAMAP-Rule" id="MF_01057"/>
    </source>
</evidence>
<feature type="binding site" evidence="9">
    <location>
        <begin position="194"/>
        <end position="197"/>
    </location>
    <ligand>
        <name>substrate</name>
    </ligand>
</feature>
<comment type="caution">
    <text evidence="10">The sequence shown here is derived from an EMBL/GenBank/DDBJ whole genome shotgun (WGS) entry which is preliminary data.</text>
</comment>
<dbReference type="EC" id="2.1.1.33" evidence="9"/>
<comment type="function">
    <text evidence="2 9">Catalyzes the formation of N(7)-methylguanine at position 46 (m7G46) in tRNA.</text>
</comment>
<dbReference type="GO" id="GO:0043527">
    <property type="term" value="C:tRNA methyltransferase complex"/>
    <property type="evidence" value="ECO:0007669"/>
    <property type="project" value="TreeGrafter"/>
</dbReference>
<evidence type="ECO:0000256" key="7">
    <source>
        <dbReference type="ARBA" id="ARBA00060552"/>
    </source>
</evidence>
<feature type="binding site" evidence="9">
    <location>
        <position position="123"/>
    </location>
    <ligand>
        <name>substrate</name>
    </ligand>
</feature>
<evidence type="ECO:0000256" key="6">
    <source>
        <dbReference type="ARBA" id="ARBA00022694"/>
    </source>
</evidence>
<dbReference type="UniPathway" id="UPA00989"/>
<keyword evidence="4 9" id="KW-0808">Transferase</keyword>
<evidence type="ECO:0000256" key="5">
    <source>
        <dbReference type="ARBA" id="ARBA00022691"/>
    </source>
</evidence>
<evidence type="ECO:0000256" key="4">
    <source>
        <dbReference type="ARBA" id="ARBA00022679"/>
    </source>
</evidence>
<comment type="caution">
    <text evidence="9">Lacks conserved residue(s) required for the propagation of feature annotation.</text>
</comment>
<gene>
    <name evidence="9" type="primary">trmB</name>
    <name evidence="10" type="ORF">LG34_16935</name>
</gene>
<feature type="binding site" evidence="9">
    <location>
        <position position="97"/>
    </location>
    <ligand>
        <name>S-adenosyl-L-methionine</name>
        <dbReference type="ChEBI" id="CHEBI:59789"/>
    </ligand>
</feature>
<dbReference type="PANTHER" id="PTHR23417:SF14">
    <property type="entry name" value="PENTACOTRIPEPTIDE-REPEAT REGION OF PRORP DOMAIN-CONTAINING PROTEIN"/>
    <property type="match status" value="1"/>
</dbReference>
<dbReference type="PANTHER" id="PTHR23417">
    <property type="entry name" value="3-DEOXY-D-MANNO-OCTULOSONIC-ACID TRANSFERASE/TRNA GUANINE-N 7 - -METHYLTRANSFERASE"/>
    <property type="match status" value="1"/>
</dbReference>